<gene>
    <name evidence="2" type="ORF">K504DRAFT_109019</name>
</gene>
<name>A0A6G1JWM4_9PLEO</name>
<protein>
    <submittedName>
        <fullName evidence="2">Uncharacterized protein</fullName>
    </submittedName>
</protein>
<sequence>MVVMGSVAFFWELQVVQTHPQCSQQKRQARGDFVPMWHSDNPANTLPSLPRRRDSAIQSISDEIQVACACVRKPHS</sequence>
<organism evidence="2 3">
    <name type="scientific">Pleomassaria siparia CBS 279.74</name>
    <dbReference type="NCBI Taxonomy" id="1314801"/>
    <lineage>
        <taxon>Eukaryota</taxon>
        <taxon>Fungi</taxon>
        <taxon>Dikarya</taxon>
        <taxon>Ascomycota</taxon>
        <taxon>Pezizomycotina</taxon>
        <taxon>Dothideomycetes</taxon>
        <taxon>Pleosporomycetidae</taxon>
        <taxon>Pleosporales</taxon>
        <taxon>Pleomassariaceae</taxon>
        <taxon>Pleomassaria</taxon>
    </lineage>
</organism>
<reference evidence="2" key="1">
    <citation type="journal article" date="2020" name="Stud. Mycol.">
        <title>101 Dothideomycetes genomes: a test case for predicting lifestyles and emergence of pathogens.</title>
        <authorList>
            <person name="Haridas S."/>
            <person name="Albert R."/>
            <person name="Binder M."/>
            <person name="Bloem J."/>
            <person name="Labutti K."/>
            <person name="Salamov A."/>
            <person name="Andreopoulos B."/>
            <person name="Baker S."/>
            <person name="Barry K."/>
            <person name="Bills G."/>
            <person name="Bluhm B."/>
            <person name="Cannon C."/>
            <person name="Castanera R."/>
            <person name="Culley D."/>
            <person name="Daum C."/>
            <person name="Ezra D."/>
            <person name="Gonzalez J."/>
            <person name="Henrissat B."/>
            <person name="Kuo A."/>
            <person name="Liang C."/>
            <person name="Lipzen A."/>
            <person name="Lutzoni F."/>
            <person name="Magnuson J."/>
            <person name="Mondo S."/>
            <person name="Nolan M."/>
            <person name="Ohm R."/>
            <person name="Pangilinan J."/>
            <person name="Park H.-J."/>
            <person name="Ramirez L."/>
            <person name="Alfaro M."/>
            <person name="Sun H."/>
            <person name="Tritt A."/>
            <person name="Yoshinaga Y."/>
            <person name="Zwiers L.-H."/>
            <person name="Turgeon B."/>
            <person name="Goodwin S."/>
            <person name="Spatafora J."/>
            <person name="Crous P."/>
            <person name="Grigoriev I."/>
        </authorList>
    </citation>
    <scope>NUCLEOTIDE SEQUENCE</scope>
    <source>
        <strain evidence="2">CBS 279.74</strain>
    </source>
</reference>
<dbReference type="AlphaFoldDB" id="A0A6G1JWM4"/>
<feature type="chain" id="PRO_5026287451" evidence="1">
    <location>
        <begin position="19"/>
        <end position="76"/>
    </location>
</feature>
<evidence type="ECO:0000313" key="2">
    <source>
        <dbReference type="EMBL" id="KAF2704672.1"/>
    </source>
</evidence>
<dbReference type="Proteomes" id="UP000799428">
    <property type="component" value="Unassembled WGS sequence"/>
</dbReference>
<feature type="signal peptide" evidence="1">
    <location>
        <begin position="1"/>
        <end position="18"/>
    </location>
</feature>
<keyword evidence="1" id="KW-0732">Signal</keyword>
<accession>A0A6G1JWM4</accession>
<keyword evidence="3" id="KW-1185">Reference proteome</keyword>
<evidence type="ECO:0000256" key="1">
    <source>
        <dbReference type="SAM" id="SignalP"/>
    </source>
</evidence>
<evidence type="ECO:0000313" key="3">
    <source>
        <dbReference type="Proteomes" id="UP000799428"/>
    </source>
</evidence>
<proteinExistence type="predicted"/>
<dbReference type="EMBL" id="MU005781">
    <property type="protein sequence ID" value="KAF2704672.1"/>
    <property type="molecule type" value="Genomic_DNA"/>
</dbReference>